<dbReference type="AlphaFoldDB" id="A0A4S8MBZ7"/>
<protein>
    <submittedName>
        <fullName evidence="2">Uncharacterized protein</fullName>
    </submittedName>
</protein>
<feature type="compositionally biased region" description="Polar residues" evidence="1">
    <location>
        <begin position="444"/>
        <end position="459"/>
    </location>
</feature>
<proteinExistence type="predicted"/>
<dbReference type="Proteomes" id="UP000297245">
    <property type="component" value="Unassembled WGS sequence"/>
</dbReference>
<feature type="compositionally biased region" description="Low complexity" evidence="1">
    <location>
        <begin position="460"/>
        <end position="471"/>
    </location>
</feature>
<gene>
    <name evidence="2" type="ORF">K435DRAFT_855631</name>
</gene>
<reference evidence="2 3" key="1">
    <citation type="journal article" date="2019" name="Nat. Ecol. Evol.">
        <title>Megaphylogeny resolves global patterns of mushroom evolution.</title>
        <authorList>
            <person name="Varga T."/>
            <person name="Krizsan K."/>
            <person name="Foldi C."/>
            <person name="Dima B."/>
            <person name="Sanchez-Garcia M."/>
            <person name="Sanchez-Ramirez S."/>
            <person name="Szollosi G.J."/>
            <person name="Szarkandi J.G."/>
            <person name="Papp V."/>
            <person name="Albert L."/>
            <person name="Andreopoulos W."/>
            <person name="Angelini C."/>
            <person name="Antonin V."/>
            <person name="Barry K.W."/>
            <person name="Bougher N.L."/>
            <person name="Buchanan P."/>
            <person name="Buyck B."/>
            <person name="Bense V."/>
            <person name="Catcheside P."/>
            <person name="Chovatia M."/>
            <person name="Cooper J."/>
            <person name="Damon W."/>
            <person name="Desjardin D."/>
            <person name="Finy P."/>
            <person name="Geml J."/>
            <person name="Haridas S."/>
            <person name="Hughes K."/>
            <person name="Justo A."/>
            <person name="Karasinski D."/>
            <person name="Kautmanova I."/>
            <person name="Kiss B."/>
            <person name="Kocsube S."/>
            <person name="Kotiranta H."/>
            <person name="LaButti K.M."/>
            <person name="Lechner B.E."/>
            <person name="Liimatainen K."/>
            <person name="Lipzen A."/>
            <person name="Lukacs Z."/>
            <person name="Mihaltcheva S."/>
            <person name="Morgado L.N."/>
            <person name="Niskanen T."/>
            <person name="Noordeloos M.E."/>
            <person name="Ohm R.A."/>
            <person name="Ortiz-Santana B."/>
            <person name="Ovrebo C."/>
            <person name="Racz N."/>
            <person name="Riley R."/>
            <person name="Savchenko A."/>
            <person name="Shiryaev A."/>
            <person name="Soop K."/>
            <person name="Spirin V."/>
            <person name="Szebenyi C."/>
            <person name="Tomsovsky M."/>
            <person name="Tulloss R.E."/>
            <person name="Uehling J."/>
            <person name="Grigoriev I.V."/>
            <person name="Vagvolgyi C."/>
            <person name="Papp T."/>
            <person name="Martin F.M."/>
            <person name="Miettinen O."/>
            <person name="Hibbett D.S."/>
            <person name="Nagy L.G."/>
        </authorList>
    </citation>
    <scope>NUCLEOTIDE SEQUENCE [LARGE SCALE GENOMIC DNA]</scope>
    <source>
        <strain evidence="2 3">CBS 962.96</strain>
    </source>
</reference>
<sequence>MAKSARKGHQTRSESKSPSKTRSGSSRTRSRGRSTTRRRGATPEEKSRNDSASDGSASEDEYERPKRRQKRKRNARPTITESLRNKKKRKGDSQRLSDLDAFKSAARRFSCTWSPYIDWSRVLNTGLDRDQIIEEGCRNIAENDPERSQVLELYDKLLGVVPNAVDLLSEVLENEALDELVVAMSLAASQSISNDIRDLKPRILMWAKQFLHIDNYDPPINDDGKVRHGWHHPQIARLLCTPIKLPEFERDPKKFCARVRENSIRIDHRQFPVCFYSDGGKEASQGKDFVCEHLFLSELLAKVWVNIFLGHTTATSFSENLNERFTVLKKGKAYRYGIRQVTHRTIAYASLLMRHALSASSDWRNDDGAVIKRPAFDAVVVLFEDPELILADWNAELLSTWNRTIGWMLPNELDEVTGLESDDDHDSSLHMIRSLVRSKRGQMPRQSSPKDNVESNNDAGSGPDGPSSVSV</sequence>
<name>A0A4S8MBZ7_DENBC</name>
<feature type="compositionally biased region" description="Basic residues" evidence="1">
    <location>
        <begin position="28"/>
        <end position="40"/>
    </location>
</feature>
<dbReference type="InterPro" id="IPR046521">
    <property type="entry name" value="DUF6698"/>
</dbReference>
<feature type="compositionally biased region" description="Low complexity" evidence="1">
    <location>
        <begin position="18"/>
        <end position="27"/>
    </location>
</feature>
<dbReference type="EMBL" id="ML179118">
    <property type="protein sequence ID" value="THU99538.1"/>
    <property type="molecule type" value="Genomic_DNA"/>
</dbReference>
<evidence type="ECO:0000256" key="1">
    <source>
        <dbReference type="SAM" id="MobiDB-lite"/>
    </source>
</evidence>
<accession>A0A4S8MBZ7</accession>
<keyword evidence="3" id="KW-1185">Reference proteome</keyword>
<feature type="compositionally biased region" description="Basic residues" evidence="1">
    <location>
        <begin position="65"/>
        <end position="75"/>
    </location>
</feature>
<feature type="compositionally biased region" description="Basic and acidic residues" evidence="1">
    <location>
        <begin position="41"/>
        <end position="51"/>
    </location>
</feature>
<organism evidence="2 3">
    <name type="scientific">Dendrothele bispora (strain CBS 962.96)</name>
    <dbReference type="NCBI Taxonomy" id="1314807"/>
    <lineage>
        <taxon>Eukaryota</taxon>
        <taxon>Fungi</taxon>
        <taxon>Dikarya</taxon>
        <taxon>Basidiomycota</taxon>
        <taxon>Agaricomycotina</taxon>
        <taxon>Agaricomycetes</taxon>
        <taxon>Agaricomycetidae</taxon>
        <taxon>Agaricales</taxon>
        <taxon>Agaricales incertae sedis</taxon>
        <taxon>Dendrothele</taxon>
    </lineage>
</organism>
<feature type="region of interest" description="Disordered" evidence="1">
    <location>
        <begin position="1"/>
        <end position="96"/>
    </location>
</feature>
<evidence type="ECO:0000313" key="3">
    <source>
        <dbReference type="Proteomes" id="UP000297245"/>
    </source>
</evidence>
<dbReference type="OrthoDB" id="2662502at2759"/>
<dbReference type="Pfam" id="PF20414">
    <property type="entry name" value="DUF6698"/>
    <property type="match status" value="1"/>
</dbReference>
<feature type="region of interest" description="Disordered" evidence="1">
    <location>
        <begin position="434"/>
        <end position="471"/>
    </location>
</feature>
<evidence type="ECO:0000313" key="2">
    <source>
        <dbReference type="EMBL" id="THU99538.1"/>
    </source>
</evidence>
<feature type="compositionally biased region" description="Basic residues" evidence="1">
    <location>
        <begin position="1"/>
        <end position="10"/>
    </location>
</feature>